<dbReference type="RefSeq" id="WP_111276241.1">
    <property type="nucleotide sequence ID" value="NZ_QFYS01000004.1"/>
</dbReference>
<sequence length="202" mass="23141">MPPTPNTLHATRQDDGLPPDLAALIDAEIYACERVATHPTQYHYELQDRLQALGERLGYISKLEYWTPAILDGRRGQLDVVWTARDGRRGVAFELDASWRRRSIVKLLHMAATHYPVWIVYGDPYMTFAPEDYALDRLILIEPDLARLPPLCRARPGRERLEAYRLEQRALKAERRLAEAAARREAEETSKPAPEAKEEGRA</sequence>
<evidence type="ECO:0000313" key="3">
    <source>
        <dbReference type="Proteomes" id="UP000249524"/>
    </source>
</evidence>
<gene>
    <name evidence="2" type="ORF">DJ019_11870</name>
</gene>
<dbReference type="OrthoDB" id="9838374at2"/>
<comment type="caution">
    <text evidence="2">The sequence shown here is derived from an EMBL/GenBank/DDBJ whole genome shotgun (WGS) entry which is preliminary data.</text>
</comment>
<dbReference type="EMBL" id="QFYS01000004">
    <property type="protein sequence ID" value="RAK65645.1"/>
    <property type="molecule type" value="Genomic_DNA"/>
</dbReference>
<dbReference type="AlphaFoldDB" id="A0A328BG31"/>
<keyword evidence="3" id="KW-1185">Reference proteome</keyword>
<dbReference type="Proteomes" id="UP000249524">
    <property type="component" value="Unassembled WGS sequence"/>
</dbReference>
<name>A0A328BG31_9CAUL</name>
<organism evidence="2 3">
    <name type="scientific">Phenylobacterium kunshanense</name>
    <dbReference type="NCBI Taxonomy" id="1445034"/>
    <lineage>
        <taxon>Bacteria</taxon>
        <taxon>Pseudomonadati</taxon>
        <taxon>Pseudomonadota</taxon>
        <taxon>Alphaproteobacteria</taxon>
        <taxon>Caulobacterales</taxon>
        <taxon>Caulobacteraceae</taxon>
        <taxon>Phenylobacterium</taxon>
    </lineage>
</organism>
<proteinExistence type="predicted"/>
<feature type="region of interest" description="Disordered" evidence="1">
    <location>
        <begin position="177"/>
        <end position="202"/>
    </location>
</feature>
<evidence type="ECO:0000256" key="1">
    <source>
        <dbReference type="SAM" id="MobiDB-lite"/>
    </source>
</evidence>
<protein>
    <submittedName>
        <fullName evidence="2">Uncharacterized protein</fullName>
    </submittedName>
</protein>
<reference evidence="2 3" key="1">
    <citation type="submission" date="2018-05" db="EMBL/GenBank/DDBJ databases">
        <authorList>
            <person name="Lanie J.A."/>
            <person name="Ng W.-L."/>
            <person name="Kazmierczak K.M."/>
            <person name="Andrzejewski T.M."/>
            <person name="Davidsen T.M."/>
            <person name="Wayne K.J."/>
            <person name="Tettelin H."/>
            <person name="Glass J.I."/>
            <person name="Rusch D."/>
            <person name="Podicherti R."/>
            <person name="Tsui H.-C.T."/>
            <person name="Winkler M.E."/>
        </authorList>
    </citation>
    <scope>NUCLEOTIDE SEQUENCE [LARGE SCALE GENOMIC DNA]</scope>
    <source>
        <strain evidence="2 3">BUT-10</strain>
    </source>
</reference>
<evidence type="ECO:0000313" key="2">
    <source>
        <dbReference type="EMBL" id="RAK65645.1"/>
    </source>
</evidence>
<accession>A0A328BG31</accession>